<sequence>MLPTSKPFRSFLTGSKYAHLASRSSIAGASIKRAGIAQFSSSTHTSPSDDIDCPELPSTPSWSLQSILQNRDIAVKPDQPDSQEITSDTIDHLLRLAHLQKPTDPQDLATLQRDVIRMRNFLDYIRTNSPESQQCREAEETEIRFPLKSSPDLVQGLRSLVDDGHGLRTRGSTFAGTEESQDQTRDLVRRRDILLRGPKRVKGNFFVVGAELDPKEDN</sequence>
<dbReference type="AlphaFoldDB" id="A0A9P5VKH7"/>
<dbReference type="Proteomes" id="UP000696485">
    <property type="component" value="Unassembled WGS sequence"/>
</dbReference>
<reference evidence="1" key="1">
    <citation type="journal article" date="2020" name="Fungal Divers.">
        <title>Resolving the Mortierellaceae phylogeny through synthesis of multi-gene phylogenetics and phylogenomics.</title>
        <authorList>
            <person name="Vandepol N."/>
            <person name="Liber J."/>
            <person name="Desiro A."/>
            <person name="Na H."/>
            <person name="Kennedy M."/>
            <person name="Barry K."/>
            <person name="Grigoriev I.V."/>
            <person name="Miller A.N."/>
            <person name="O'Donnell K."/>
            <person name="Stajich J.E."/>
            <person name="Bonito G."/>
        </authorList>
    </citation>
    <scope>NUCLEOTIDE SEQUENCE</scope>
    <source>
        <strain evidence="1">NVP1</strain>
    </source>
</reference>
<evidence type="ECO:0000313" key="1">
    <source>
        <dbReference type="EMBL" id="KAF9329770.1"/>
    </source>
</evidence>
<protein>
    <submittedName>
        <fullName evidence="1">Uncharacterized protein</fullName>
    </submittedName>
</protein>
<comment type="caution">
    <text evidence="1">The sequence shown here is derived from an EMBL/GenBank/DDBJ whole genome shotgun (WGS) entry which is preliminary data.</text>
</comment>
<gene>
    <name evidence="1" type="ORF">BG006_007184</name>
</gene>
<name>A0A9P5VKH7_9FUNG</name>
<accession>A0A9P5VKH7</accession>
<proteinExistence type="predicted"/>
<keyword evidence="2" id="KW-1185">Reference proteome</keyword>
<evidence type="ECO:0000313" key="2">
    <source>
        <dbReference type="Proteomes" id="UP000696485"/>
    </source>
</evidence>
<organism evidence="1 2">
    <name type="scientific">Podila minutissima</name>
    <dbReference type="NCBI Taxonomy" id="64525"/>
    <lineage>
        <taxon>Eukaryota</taxon>
        <taxon>Fungi</taxon>
        <taxon>Fungi incertae sedis</taxon>
        <taxon>Mucoromycota</taxon>
        <taxon>Mortierellomycotina</taxon>
        <taxon>Mortierellomycetes</taxon>
        <taxon>Mortierellales</taxon>
        <taxon>Mortierellaceae</taxon>
        <taxon>Podila</taxon>
    </lineage>
</organism>
<dbReference type="EMBL" id="JAAAUY010000448">
    <property type="protein sequence ID" value="KAF9329770.1"/>
    <property type="molecule type" value="Genomic_DNA"/>
</dbReference>